<feature type="compositionally biased region" description="Pro residues" evidence="3">
    <location>
        <begin position="143"/>
        <end position="166"/>
    </location>
</feature>
<evidence type="ECO:0000313" key="7">
    <source>
        <dbReference type="Proteomes" id="UP001221142"/>
    </source>
</evidence>
<feature type="domain" description="SH3" evidence="5">
    <location>
        <begin position="65"/>
        <end position="126"/>
    </location>
</feature>
<gene>
    <name evidence="6" type="ORF">FB45DRAFT_1050553</name>
</gene>
<dbReference type="AlphaFoldDB" id="A0AAD7CK13"/>
<protein>
    <recommendedName>
        <fullName evidence="5">SH3 domain-containing protein</fullName>
    </recommendedName>
</protein>
<organism evidence="6 7">
    <name type="scientific">Roridomyces roridus</name>
    <dbReference type="NCBI Taxonomy" id="1738132"/>
    <lineage>
        <taxon>Eukaryota</taxon>
        <taxon>Fungi</taxon>
        <taxon>Dikarya</taxon>
        <taxon>Basidiomycota</taxon>
        <taxon>Agaricomycotina</taxon>
        <taxon>Agaricomycetes</taxon>
        <taxon>Agaricomycetidae</taxon>
        <taxon>Agaricales</taxon>
        <taxon>Marasmiineae</taxon>
        <taxon>Mycenaceae</taxon>
        <taxon>Roridomyces</taxon>
    </lineage>
</organism>
<dbReference type="InterPro" id="IPR036028">
    <property type="entry name" value="SH3-like_dom_sf"/>
</dbReference>
<dbReference type="SMART" id="SM00326">
    <property type="entry name" value="SH3"/>
    <property type="match status" value="1"/>
</dbReference>
<keyword evidence="4" id="KW-0812">Transmembrane</keyword>
<sequence length="271" mass="29220">MDSASLNHIIAQTRQNVEFLISQGTISRQDGQGILAKLPTVGAPDRAITALENLSLNSPPPVPLRSLSKAKAIWGYNEDRQNSNDLTFRAGDIIEVVEETNPDWWTGRYNGKQGLFPSNYVEKLQSPPSNAPYAPPRDSYNPSMPPYPSQPVYQAPPGPYPGPGYQPPGGGYQPPYQGPPQAPYNSYGGPPPPMVVQQAPPAAPPPQEPPKKSKISGLGNTLAHSTAGGVGFGAGALVFLLIFRIVVDFDQVLLWEVGLSIVYSRVDCMYI</sequence>
<dbReference type="PROSITE" id="PS50002">
    <property type="entry name" value="SH3"/>
    <property type="match status" value="1"/>
</dbReference>
<accession>A0AAD7CK13</accession>
<dbReference type="EMBL" id="JARKIF010000001">
    <property type="protein sequence ID" value="KAJ7650642.1"/>
    <property type="molecule type" value="Genomic_DNA"/>
</dbReference>
<dbReference type="PRINTS" id="PR00452">
    <property type="entry name" value="SH3DOMAIN"/>
</dbReference>
<dbReference type="Proteomes" id="UP001221142">
    <property type="component" value="Unassembled WGS sequence"/>
</dbReference>
<keyword evidence="1 2" id="KW-0728">SH3 domain</keyword>
<feature type="transmembrane region" description="Helical" evidence="4">
    <location>
        <begin position="221"/>
        <end position="247"/>
    </location>
</feature>
<dbReference type="Gene3D" id="2.30.30.40">
    <property type="entry name" value="SH3 Domains"/>
    <property type="match status" value="1"/>
</dbReference>
<feature type="region of interest" description="Disordered" evidence="3">
    <location>
        <begin position="119"/>
        <end position="218"/>
    </location>
</feature>
<dbReference type="SUPFAM" id="SSF50044">
    <property type="entry name" value="SH3-domain"/>
    <property type="match status" value="1"/>
</dbReference>
<keyword evidence="4" id="KW-0472">Membrane</keyword>
<keyword evidence="4" id="KW-1133">Transmembrane helix</keyword>
<keyword evidence="7" id="KW-1185">Reference proteome</keyword>
<evidence type="ECO:0000256" key="2">
    <source>
        <dbReference type="PROSITE-ProRule" id="PRU00192"/>
    </source>
</evidence>
<dbReference type="Pfam" id="PF00018">
    <property type="entry name" value="SH3_1"/>
    <property type="match status" value="1"/>
</dbReference>
<reference evidence="6" key="1">
    <citation type="submission" date="2023-03" db="EMBL/GenBank/DDBJ databases">
        <title>Massive genome expansion in bonnet fungi (Mycena s.s.) driven by repeated elements and novel gene families across ecological guilds.</title>
        <authorList>
            <consortium name="Lawrence Berkeley National Laboratory"/>
            <person name="Harder C.B."/>
            <person name="Miyauchi S."/>
            <person name="Viragh M."/>
            <person name="Kuo A."/>
            <person name="Thoen E."/>
            <person name="Andreopoulos B."/>
            <person name="Lu D."/>
            <person name="Skrede I."/>
            <person name="Drula E."/>
            <person name="Henrissat B."/>
            <person name="Morin E."/>
            <person name="Kohler A."/>
            <person name="Barry K."/>
            <person name="LaButti K."/>
            <person name="Morin E."/>
            <person name="Salamov A."/>
            <person name="Lipzen A."/>
            <person name="Mereny Z."/>
            <person name="Hegedus B."/>
            <person name="Baldrian P."/>
            <person name="Stursova M."/>
            <person name="Weitz H."/>
            <person name="Taylor A."/>
            <person name="Grigoriev I.V."/>
            <person name="Nagy L.G."/>
            <person name="Martin F."/>
            <person name="Kauserud H."/>
        </authorList>
    </citation>
    <scope>NUCLEOTIDE SEQUENCE</scope>
    <source>
        <strain evidence="6">9284</strain>
    </source>
</reference>
<proteinExistence type="predicted"/>
<name>A0AAD7CK13_9AGAR</name>
<evidence type="ECO:0000256" key="4">
    <source>
        <dbReference type="SAM" id="Phobius"/>
    </source>
</evidence>
<evidence type="ECO:0000259" key="5">
    <source>
        <dbReference type="PROSITE" id="PS50002"/>
    </source>
</evidence>
<dbReference type="PANTHER" id="PTHR45929">
    <property type="entry name" value="JAK PATHWAY SIGNAL TRANSDUCTION ADAPTOR MOLECULE"/>
    <property type="match status" value="1"/>
</dbReference>
<comment type="caution">
    <text evidence="6">The sequence shown here is derived from an EMBL/GenBank/DDBJ whole genome shotgun (WGS) entry which is preliminary data.</text>
</comment>
<dbReference type="InterPro" id="IPR050670">
    <property type="entry name" value="STAM"/>
</dbReference>
<evidence type="ECO:0000256" key="1">
    <source>
        <dbReference type="ARBA" id="ARBA00022443"/>
    </source>
</evidence>
<dbReference type="FunFam" id="2.30.30.40:FF:000072">
    <property type="entry name" value="Unconventional Myosin IB"/>
    <property type="match status" value="1"/>
</dbReference>
<dbReference type="InterPro" id="IPR001452">
    <property type="entry name" value="SH3_domain"/>
</dbReference>
<evidence type="ECO:0000313" key="6">
    <source>
        <dbReference type="EMBL" id="KAJ7650642.1"/>
    </source>
</evidence>
<evidence type="ECO:0000256" key="3">
    <source>
        <dbReference type="SAM" id="MobiDB-lite"/>
    </source>
</evidence>
<dbReference type="PANTHER" id="PTHR45929:SF7">
    <property type="entry name" value="LAS SEVENTEEN-BINDING PROTEIN 1"/>
    <property type="match status" value="1"/>
</dbReference>